<dbReference type="STRING" id="75913.A0A0K0EXJ9"/>
<organism evidence="3 4">
    <name type="scientific">Strongyloides venezuelensis</name>
    <name type="common">Threadworm</name>
    <dbReference type="NCBI Taxonomy" id="75913"/>
    <lineage>
        <taxon>Eukaryota</taxon>
        <taxon>Metazoa</taxon>
        <taxon>Ecdysozoa</taxon>
        <taxon>Nematoda</taxon>
        <taxon>Chromadorea</taxon>
        <taxon>Rhabditida</taxon>
        <taxon>Tylenchina</taxon>
        <taxon>Panagrolaimomorpha</taxon>
        <taxon>Strongyloidoidea</taxon>
        <taxon>Strongyloididae</taxon>
        <taxon>Strongyloides</taxon>
    </lineage>
</organism>
<accession>A0A0K0EXJ9</accession>
<feature type="transmembrane region" description="Helical" evidence="2">
    <location>
        <begin position="43"/>
        <end position="61"/>
    </location>
</feature>
<feature type="region of interest" description="Disordered" evidence="1">
    <location>
        <begin position="166"/>
        <end position="204"/>
    </location>
</feature>
<evidence type="ECO:0000313" key="3">
    <source>
        <dbReference type="Proteomes" id="UP000035680"/>
    </source>
</evidence>
<proteinExistence type="predicted"/>
<evidence type="ECO:0000256" key="2">
    <source>
        <dbReference type="SAM" id="Phobius"/>
    </source>
</evidence>
<keyword evidence="2" id="KW-1133">Transmembrane helix</keyword>
<evidence type="ECO:0000313" key="4">
    <source>
        <dbReference type="WBParaSite" id="SVE_0125300.1"/>
    </source>
</evidence>
<name>A0A0K0EXJ9_STRVS</name>
<reference evidence="3" key="1">
    <citation type="submission" date="2014-07" db="EMBL/GenBank/DDBJ databases">
        <authorList>
            <person name="Martin A.A"/>
            <person name="De Silva N."/>
        </authorList>
    </citation>
    <scope>NUCLEOTIDE SEQUENCE</scope>
</reference>
<sequence>MQKYLSRFENLDIPELNKYYDIGGFIGCVVPSYLALKGDFNFLREFCIFLVMTLSGTFYAIKKPLPMLFGVVGFSIAAAMNFMETLTVRNVSLNMIGKSPDFISTVANIGSMTVGVPFKILIKRCSIAIIPQLFIMEIILYGSFKFFQNSSNGIIEKRIDDVQNIGTKKDHGENPNKIRKEDKKVVSPGKIGEKKTDLKIQTID</sequence>
<dbReference type="AlphaFoldDB" id="A0A0K0EXJ9"/>
<dbReference type="Proteomes" id="UP000035680">
    <property type="component" value="Unassembled WGS sequence"/>
</dbReference>
<keyword evidence="2" id="KW-0472">Membrane</keyword>
<feature type="compositionally biased region" description="Basic and acidic residues" evidence="1">
    <location>
        <begin position="166"/>
        <end position="198"/>
    </location>
</feature>
<dbReference type="WBParaSite" id="SVE_0125300.1">
    <property type="protein sequence ID" value="SVE_0125300.1"/>
    <property type="gene ID" value="SVE_0125300"/>
</dbReference>
<reference evidence="4" key="2">
    <citation type="submission" date="2015-08" db="UniProtKB">
        <authorList>
            <consortium name="WormBaseParasite"/>
        </authorList>
    </citation>
    <scope>IDENTIFICATION</scope>
</reference>
<evidence type="ECO:0000256" key="1">
    <source>
        <dbReference type="SAM" id="MobiDB-lite"/>
    </source>
</evidence>
<keyword evidence="3" id="KW-1185">Reference proteome</keyword>
<feature type="transmembrane region" description="Helical" evidence="2">
    <location>
        <begin position="67"/>
        <end position="88"/>
    </location>
</feature>
<protein>
    <submittedName>
        <fullName evidence="4">Nucleos_tra2_C domain-containing protein</fullName>
    </submittedName>
</protein>
<keyword evidence="2" id="KW-0812">Transmembrane</keyword>